<dbReference type="KEGG" id="vg:1485771"/>
<organism evidence="1 2">
    <name type="scientific">Adoxophyes honmai nucleopolyhedrovirus</name>
    <dbReference type="NCBI Taxonomy" id="224399"/>
    <lineage>
        <taxon>Viruses</taxon>
        <taxon>Viruses incertae sedis</taxon>
        <taxon>Naldaviricetes</taxon>
        <taxon>Lefavirales</taxon>
        <taxon>Baculoviridae</taxon>
        <taxon>Alphabaculovirus</taxon>
        <taxon>Alphabaculovirus adhonmai</taxon>
    </lineage>
</organism>
<proteinExistence type="predicted"/>
<dbReference type="GeneID" id="1485771"/>
<name>Q80LJ1_NPVAH</name>
<keyword evidence="2" id="KW-1185">Reference proteome</keyword>
<dbReference type="Proteomes" id="UP000232720">
    <property type="component" value="Genome"/>
</dbReference>
<dbReference type="OrthoDB" id="21760at10239"/>
<reference evidence="1 2" key="1">
    <citation type="journal article" date="2003" name="Virology">
        <title>Genome sequence and organization of a nucleopolyhedrovirus isolated from the smaller tea tortrix, Adoxophyes honmai.</title>
        <authorList>
            <person name="Nakai M."/>
            <person name="Goto C."/>
            <person name="Kang W."/>
            <person name="Shikata M."/>
            <person name="Luque T."/>
            <person name="Kunimi Y."/>
        </authorList>
    </citation>
    <scope>NUCLEOTIDE SEQUENCE [LARGE SCALE GENOMIC DNA]</scope>
    <source>
        <strain evidence="1 2">ADN001</strain>
    </source>
</reference>
<evidence type="ECO:0000313" key="1">
    <source>
        <dbReference type="EMBL" id="BAC67356.1"/>
    </source>
</evidence>
<organismHost>
    <name type="scientific">Adoxophyes honmai</name>
    <name type="common">Smaller tea tortrix moth</name>
    <dbReference type="NCBI Taxonomy" id="85585"/>
</organismHost>
<dbReference type="EMBL" id="AP006270">
    <property type="protein sequence ID" value="BAC67356.1"/>
    <property type="molecule type" value="Genomic_DNA"/>
</dbReference>
<protein>
    <submittedName>
        <fullName evidence="1">Uncharacterized protein</fullName>
    </submittedName>
</protein>
<sequence>MEIYDQLIKSAMQESLPKRIINRETGFGMSKTNTALSVQFLALYDSKRKILDNNHRRCPYQFEAEGIDFSRAVCKQKEKIKRCIYCNRVLHIFMNQKNTVSCNLCNVK</sequence>
<accession>Q80LJ1</accession>
<evidence type="ECO:0000313" key="2">
    <source>
        <dbReference type="Proteomes" id="UP000232720"/>
    </source>
</evidence>
<dbReference type="RefSeq" id="NP_818752.1">
    <property type="nucleotide sequence ID" value="NC_004690.1"/>
</dbReference>